<keyword evidence="3 4" id="KW-0472">Membrane</keyword>
<keyword evidence="1 4" id="KW-0812">Transmembrane</keyword>
<feature type="transmembrane region" description="Helical" evidence="4">
    <location>
        <begin position="85"/>
        <end position="101"/>
    </location>
</feature>
<feature type="transmembrane region" description="Helical" evidence="4">
    <location>
        <begin position="349"/>
        <end position="368"/>
    </location>
</feature>
<dbReference type="Proteomes" id="UP000708208">
    <property type="component" value="Unassembled WGS sequence"/>
</dbReference>
<dbReference type="PANTHER" id="PTHR23121:SF9">
    <property type="entry name" value="SODIUM-DEPENDENT GLUCOSE TRANSPORTER 1"/>
    <property type="match status" value="1"/>
</dbReference>
<gene>
    <name evidence="5" type="ORF">AFUS01_LOCUS43058</name>
</gene>
<reference evidence="5" key="1">
    <citation type="submission" date="2021-06" db="EMBL/GenBank/DDBJ databases">
        <authorList>
            <person name="Hodson N. C."/>
            <person name="Mongue J. A."/>
            <person name="Jaron S. K."/>
        </authorList>
    </citation>
    <scope>NUCLEOTIDE SEQUENCE</scope>
</reference>
<evidence type="ECO:0000256" key="3">
    <source>
        <dbReference type="ARBA" id="ARBA00023136"/>
    </source>
</evidence>
<evidence type="ECO:0000256" key="1">
    <source>
        <dbReference type="ARBA" id="ARBA00022692"/>
    </source>
</evidence>
<feature type="transmembrane region" description="Helical" evidence="4">
    <location>
        <begin position="22"/>
        <end position="43"/>
    </location>
</feature>
<evidence type="ECO:0000313" key="6">
    <source>
        <dbReference type="Proteomes" id="UP000708208"/>
    </source>
</evidence>
<evidence type="ECO:0000256" key="4">
    <source>
        <dbReference type="SAM" id="Phobius"/>
    </source>
</evidence>
<feature type="transmembrane region" description="Helical" evidence="4">
    <location>
        <begin position="254"/>
        <end position="277"/>
    </location>
</feature>
<feature type="transmembrane region" description="Helical" evidence="4">
    <location>
        <begin position="411"/>
        <end position="434"/>
    </location>
</feature>
<feature type="transmembrane region" description="Helical" evidence="4">
    <location>
        <begin position="297"/>
        <end position="317"/>
    </location>
</feature>
<dbReference type="PANTHER" id="PTHR23121">
    <property type="entry name" value="SODIUM-DEPENDENT GLUCOSE TRANSPORTER 1"/>
    <property type="match status" value="1"/>
</dbReference>
<dbReference type="Pfam" id="PF07690">
    <property type="entry name" value="MFS_1"/>
    <property type="match status" value="1"/>
</dbReference>
<dbReference type="GO" id="GO:0022857">
    <property type="term" value="F:transmembrane transporter activity"/>
    <property type="evidence" value="ECO:0007669"/>
    <property type="project" value="InterPro"/>
</dbReference>
<feature type="transmembrane region" description="Helical" evidence="4">
    <location>
        <begin position="324"/>
        <end position="343"/>
    </location>
</feature>
<dbReference type="OrthoDB" id="6365769at2759"/>
<evidence type="ECO:0000313" key="5">
    <source>
        <dbReference type="EMBL" id="CAG7833435.1"/>
    </source>
</evidence>
<feature type="transmembrane region" description="Helical" evidence="4">
    <location>
        <begin position="375"/>
        <end position="399"/>
    </location>
</feature>
<protein>
    <recommendedName>
        <fullName evidence="7">Sodium-dependent glucose transporter 1</fullName>
    </recommendedName>
</protein>
<proteinExistence type="predicted"/>
<organism evidence="5 6">
    <name type="scientific">Allacma fusca</name>
    <dbReference type="NCBI Taxonomy" id="39272"/>
    <lineage>
        <taxon>Eukaryota</taxon>
        <taxon>Metazoa</taxon>
        <taxon>Ecdysozoa</taxon>
        <taxon>Arthropoda</taxon>
        <taxon>Hexapoda</taxon>
        <taxon>Collembola</taxon>
        <taxon>Symphypleona</taxon>
        <taxon>Sminthuridae</taxon>
        <taxon>Allacma</taxon>
    </lineage>
</organism>
<dbReference type="AlphaFoldDB" id="A0A8J2M7M1"/>
<evidence type="ECO:0000256" key="2">
    <source>
        <dbReference type="ARBA" id="ARBA00022989"/>
    </source>
</evidence>
<keyword evidence="6" id="KW-1185">Reference proteome</keyword>
<name>A0A8J2M7M1_9HEXA</name>
<keyword evidence="2 4" id="KW-1133">Transmembrane helix</keyword>
<dbReference type="InterPro" id="IPR011701">
    <property type="entry name" value="MFS"/>
</dbReference>
<evidence type="ECO:0008006" key="7">
    <source>
        <dbReference type="Google" id="ProtNLM"/>
    </source>
</evidence>
<feature type="transmembrane region" description="Helical" evidence="4">
    <location>
        <begin position="55"/>
        <end position="78"/>
    </location>
</feature>
<sequence>MDHRPDSAFSASSRYKKYMASLGVYYSNIVIGICTTFLSPLILDFSHKFNSSVDRVSMVFAIILVCYLLSALLSTIIFRYVNRQIVLIVSLSLTATAFFTIPRTTTVMEFFICSSLIGLGGGGYDAGQVAWIIDIWRDESPPFILTQHFTYSLGTLVPPLLLAPYLANKNETGDRNETGEVVPEKESELFIPFSIAGTLVVLAIVVQLALYIVFKSTKVPVVIDDQEQVIAGTSEESRERENISIPLESAKRKFYLVGLACCIIGFYQGLELCTQQFMPTFSHFSEVKLSETDGARVLFGLQLGYAIGRFAGIILVLKIAPHFIFAGNLVILLVSNTILLVLGGSSVEWLWVGSVTIGVGMSTVYPALYAYIEKYIFVTDSVAGVITIAGGLVSSVYPIIVGNSVQTRPQIMTYVNFASIGVCFFAFAALFWMTHSKNARRYKKLT</sequence>
<accession>A0A8J2M7M1</accession>
<dbReference type="EMBL" id="CAJVCH010569880">
    <property type="protein sequence ID" value="CAG7833435.1"/>
    <property type="molecule type" value="Genomic_DNA"/>
</dbReference>
<comment type="caution">
    <text evidence="5">The sequence shown here is derived from an EMBL/GenBank/DDBJ whole genome shotgun (WGS) entry which is preliminary data.</text>
</comment>
<feature type="transmembrane region" description="Helical" evidence="4">
    <location>
        <begin position="189"/>
        <end position="214"/>
    </location>
</feature>